<evidence type="ECO:0000259" key="1">
    <source>
        <dbReference type="Pfam" id="PF05229"/>
    </source>
</evidence>
<name>A0ABQ2WM18_9ALTE</name>
<dbReference type="SMART" id="SM00972">
    <property type="entry name" value="SCPU"/>
    <property type="match status" value="1"/>
</dbReference>
<dbReference type="InterPro" id="IPR053167">
    <property type="entry name" value="Spore_coat_component"/>
</dbReference>
<dbReference type="Proteomes" id="UP000634667">
    <property type="component" value="Unassembled WGS sequence"/>
</dbReference>
<dbReference type="InterPro" id="IPR007893">
    <property type="entry name" value="Spore_coat_U/FanG"/>
</dbReference>
<comment type="caution">
    <text evidence="2">The sequence shown here is derived from an EMBL/GenBank/DDBJ whole genome shotgun (WGS) entry which is preliminary data.</text>
</comment>
<dbReference type="Pfam" id="PF05229">
    <property type="entry name" value="SCPU"/>
    <property type="match status" value="1"/>
</dbReference>
<evidence type="ECO:0000313" key="3">
    <source>
        <dbReference type="Proteomes" id="UP000634667"/>
    </source>
</evidence>
<dbReference type="RefSeq" id="WP_189482561.1">
    <property type="nucleotide sequence ID" value="NZ_BMYR01000006.1"/>
</dbReference>
<organism evidence="2 3">
    <name type="scientific">Alishewanella tabrizica</name>
    <dbReference type="NCBI Taxonomy" id="671278"/>
    <lineage>
        <taxon>Bacteria</taxon>
        <taxon>Pseudomonadati</taxon>
        <taxon>Pseudomonadota</taxon>
        <taxon>Gammaproteobacteria</taxon>
        <taxon>Alteromonadales</taxon>
        <taxon>Alteromonadaceae</taxon>
        <taxon>Alishewanella</taxon>
    </lineage>
</organism>
<reference evidence="3" key="1">
    <citation type="journal article" date="2019" name="Int. J. Syst. Evol. Microbiol.">
        <title>The Global Catalogue of Microorganisms (GCM) 10K type strain sequencing project: providing services to taxonomists for standard genome sequencing and annotation.</title>
        <authorList>
            <consortium name="The Broad Institute Genomics Platform"/>
            <consortium name="The Broad Institute Genome Sequencing Center for Infectious Disease"/>
            <person name="Wu L."/>
            <person name="Ma J."/>
        </authorList>
    </citation>
    <scope>NUCLEOTIDE SEQUENCE [LARGE SCALE GENOMIC DNA]</scope>
    <source>
        <strain evidence="3">KCTC 23723</strain>
    </source>
</reference>
<sequence length="168" mass="17859">MHRKGIFVLLSVLPAFLYGEQAQDVSEISIHIAQGCALDNGSGGNTFGTVNFGEHSSLLNGVDVISTPGNGSIGLRCSPNLSFRVELGNGQNGTGGNRQLLNPLTNELIPYQLFQDAARSLVWDSANAVTGTANGQQQWLPIYGAISPQTLTPSAGQYRDNIEVLLVF</sequence>
<gene>
    <name evidence="2" type="ORF">GCM10008111_17390</name>
</gene>
<proteinExistence type="predicted"/>
<dbReference type="EMBL" id="BMYR01000006">
    <property type="protein sequence ID" value="GGW61729.1"/>
    <property type="molecule type" value="Genomic_DNA"/>
</dbReference>
<accession>A0ABQ2WM18</accession>
<keyword evidence="3" id="KW-1185">Reference proteome</keyword>
<feature type="domain" description="Spore coat protein U/FanG" evidence="1">
    <location>
        <begin position="27"/>
        <end position="164"/>
    </location>
</feature>
<evidence type="ECO:0000313" key="2">
    <source>
        <dbReference type="EMBL" id="GGW61729.1"/>
    </source>
</evidence>
<protein>
    <recommendedName>
        <fullName evidence="1">Spore coat protein U/FanG domain-containing protein</fullName>
    </recommendedName>
</protein>
<dbReference type="PANTHER" id="PTHR37089">
    <property type="entry name" value="PROTEIN U-RELATED"/>
    <property type="match status" value="1"/>
</dbReference>